<dbReference type="Gene3D" id="3.30.70.2390">
    <property type="match status" value="1"/>
</dbReference>
<dbReference type="Pfam" id="PF13399">
    <property type="entry name" value="LytR_C"/>
    <property type="match status" value="1"/>
</dbReference>
<keyword evidence="2" id="KW-1133">Transmembrane helix</keyword>
<feature type="transmembrane region" description="Helical" evidence="2">
    <location>
        <begin position="16"/>
        <end position="34"/>
    </location>
</feature>
<keyword evidence="2" id="KW-0812">Transmembrane</keyword>
<evidence type="ECO:0000313" key="5">
    <source>
        <dbReference type="Proteomes" id="UP000460221"/>
    </source>
</evidence>
<keyword evidence="2" id="KW-0472">Membrane</keyword>
<protein>
    <recommendedName>
        <fullName evidence="3">LytR/CpsA/Psr regulator C-terminal domain-containing protein</fullName>
    </recommendedName>
</protein>
<accession>A0A7K1FQM4</accession>
<dbReference type="AlphaFoldDB" id="A0A7K1FQM4"/>
<dbReference type="EMBL" id="WLYK01000009">
    <property type="protein sequence ID" value="MTD16448.1"/>
    <property type="molecule type" value="Genomic_DNA"/>
</dbReference>
<dbReference type="Proteomes" id="UP000460221">
    <property type="component" value="Unassembled WGS sequence"/>
</dbReference>
<feature type="domain" description="LytR/CpsA/Psr regulator C-terminal" evidence="3">
    <location>
        <begin position="132"/>
        <end position="222"/>
    </location>
</feature>
<feature type="compositionally biased region" description="Low complexity" evidence="1">
    <location>
        <begin position="270"/>
        <end position="311"/>
    </location>
</feature>
<evidence type="ECO:0000256" key="1">
    <source>
        <dbReference type="SAM" id="MobiDB-lite"/>
    </source>
</evidence>
<evidence type="ECO:0000256" key="2">
    <source>
        <dbReference type="SAM" id="Phobius"/>
    </source>
</evidence>
<feature type="region of interest" description="Disordered" evidence="1">
    <location>
        <begin position="264"/>
        <end position="326"/>
    </location>
</feature>
<evidence type="ECO:0000313" key="4">
    <source>
        <dbReference type="EMBL" id="MTD16448.1"/>
    </source>
</evidence>
<gene>
    <name evidence="4" type="ORF">GIS00_21155</name>
</gene>
<name>A0A7K1FQM4_9ACTN</name>
<dbReference type="InterPro" id="IPR027381">
    <property type="entry name" value="LytR/CpsA/Psr_C"/>
</dbReference>
<proteinExistence type="predicted"/>
<sequence length="326" mass="32782">MSTDTAPERYHRRRRWPILTVVVVLLAGTGFIWFQVLKPGPAAATGCNQPGPAPSTTSQTSRSATSSRAASSSRSTGTAASTPRTSAPGSSRSGSASGSASGTATTASVSTTLGSFLAASALRDTRPANPEQIALQVFNASTTRGLARTVTTELQAAGFSSIKAGANDVLYPAGDLVCSSEIRFGPAGLAQARTVLIVAPCAQLVQDDRFDASVDLALGARYVSTPVTDEMKAQLQALIDAAAPPPVIEGQTAAARPLASIPPLPEVDCSAPPTRAGTSSTSSTVSSTPDVSGSESSSGQESAEGSEGSVSTEPPALSDTSVLGTG</sequence>
<reference evidence="4 5" key="1">
    <citation type="submission" date="2019-11" db="EMBL/GenBank/DDBJ databases">
        <authorList>
            <person name="Jiang L.-Q."/>
        </authorList>
    </citation>
    <scope>NUCLEOTIDE SEQUENCE [LARGE SCALE GENOMIC DNA]</scope>
    <source>
        <strain evidence="4 5">YIM 132087</strain>
    </source>
</reference>
<dbReference type="RefSeq" id="WP_154770426.1">
    <property type="nucleotide sequence ID" value="NZ_WLYK01000009.1"/>
</dbReference>
<organism evidence="4 5">
    <name type="scientific">Nakamurella alba</name>
    <dbReference type="NCBI Taxonomy" id="2665158"/>
    <lineage>
        <taxon>Bacteria</taxon>
        <taxon>Bacillati</taxon>
        <taxon>Actinomycetota</taxon>
        <taxon>Actinomycetes</taxon>
        <taxon>Nakamurellales</taxon>
        <taxon>Nakamurellaceae</taxon>
        <taxon>Nakamurella</taxon>
    </lineage>
</organism>
<feature type="compositionally biased region" description="Low complexity" evidence="1">
    <location>
        <begin position="54"/>
        <end position="104"/>
    </location>
</feature>
<comment type="caution">
    <text evidence="4">The sequence shown here is derived from an EMBL/GenBank/DDBJ whole genome shotgun (WGS) entry which is preliminary data.</text>
</comment>
<evidence type="ECO:0000259" key="3">
    <source>
        <dbReference type="Pfam" id="PF13399"/>
    </source>
</evidence>
<feature type="region of interest" description="Disordered" evidence="1">
    <location>
        <begin position="45"/>
        <end position="104"/>
    </location>
</feature>
<keyword evidence="5" id="KW-1185">Reference proteome</keyword>